<dbReference type="GO" id="GO:0003677">
    <property type="term" value="F:DNA binding"/>
    <property type="evidence" value="ECO:0007669"/>
    <property type="project" value="UniProtKB-UniRule"/>
</dbReference>
<keyword evidence="3" id="KW-0233">DNA recombination</keyword>
<dbReference type="SUPFAM" id="SSF56349">
    <property type="entry name" value="DNA breaking-rejoining enzymes"/>
    <property type="match status" value="1"/>
</dbReference>
<dbReference type="PANTHER" id="PTHR30349">
    <property type="entry name" value="PHAGE INTEGRASE-RELATED"/>
    <property type="match status" value="1"/>
</dbReference>
<dbReference type="Proteomes" id="UP000198876">
    <property type="component" value="Unassembled WGS sequence"/>
</dbReference>
<dbReference type="PANTHER" id="PTHR30349:SF41">
    <property type="entry name" value="INTEGRASE_RECOMBINASE PROTEIN MJ0367-RELATED"/>
    <property type="match status" value="1"/>
</dbReference>
<dbReference type="InterPro" id="IPR010998">
    <property type="entry name" value="Integrase_recombinase_N"/>
</dbReference>
<dbReference type="EMBL" id="FOOQ01000001">
    <property type="protein sequence ID" value="SFG01293.1"/>
    <property type="molecule type" value="Genomic_DNA"/>
</dbReference>
<proteinExistence type="predicted"/>
<dbReference type="InterPro" id="IPR013762">
    <property type="entry name" value="Integrase-like_cat_sf"/>
</dbReference>
<dbReference type="GO" id="GO:0006310">
    <property type="term" value="P:DNA recombination"/>
    <property type="evidence" value="ECO:0007669"/>
    <property type="project" value="UniProtKB-KW"/>
</dbReference>
<sequence>MKLALSTHYDQQKAKHTIQMEPQLEPIEPDTAVELYLADRESELSKQTHRTHRGRLKLFLEWCAENDIENLNELTGRDTNRYKIRRSKDIKNVTLKSYMDTLRVFLRWATGIDAVHPELPDKVQSPSLQRGENERETHIDSETAEAILEYLRKYEYATLPHVTWELYWHTSMRRGGGRALDVDDFYPDEQYLDVCHRPETDTPLKNKYEGERPVSISTALTTVIDDWLSDQRPDVTDEHDRRPLLATNYGRAHGQTLQKYVYQWSRPCAIGDECPHDRNPETCEATQRHDTAHLCPSSISTHDIRRSSLTHALRSEVPVPAVSGRADVSADVLDKHYNQMTDVEKMEQRRDFFENI</sequence>
<feature type="domain" description="Core-binding (CB)" evidence="5">
    <location>
        <begin position="27"/>
        <end position="110"/>
    </location>
</feature>
<evidence type="ECO:0000256" key="2">
    <source>
        <dbReference type="ARBA" id="ARBA00023125"/>
    </source>
</evidence>
<gene>
    <name evidence="6" type="ORF">SAMN04488063_1127</name>
</gene>
<evidence type="ECO:0000313" key="7">
    <source>
        <dbReference type="Proteomes" id="UP000198876"/>
    </source>
</evidence>
<reference evidence="7" key="1">
    <citation type="submission" date="2016-10" db="EMBL/GenBank/DDBJ databases">
        <authorList>
            <person name="Varghese N."/>
            <person name="Submissions S."/>
        </authorList>
    </citation>
    <scope>NUCLEOTIDE SEQUENCE [LARGE SCALE GENOMIC DNA]</scope>
    <source>
        <strain evidence="7">CGMCC 1.7739</strain>
    </source>
</reference>
<dbReference type="InterPro" id="IPR044068">
    <property type="entry name" value="CB"/>
</dbReference>
<dbReference type="Pfam" id="PF02899">
    <property type="entry name" value="Phage_int_SAM_1"/>
    <property type="match status" value="1"/>
</dbReference>
<dbReference type="Gene3D" id="1.10.150.130">
    <property type="match status" value="1"/>
</dbReference>
<evidence type="ECO:0000313" key="6">
    <source>
        <dbReference type="EMBL" id="SFG01293.1"/>
    </source>
</evidence>
<evidence type="ECO:0000256" key="3">
    <source>
        <dbReference type="ARBA" id="ARBA00023172"/>
    </source>
</evidence>
<dbReference type="GO" id="GO:0015074">
    <property type="term" value="P:DNA integration"/>
    <property type="evidence" value="ECO:0007669"/>
    <property type="project" value="UniProtKB-KW"/>
</dbReference>
<keyword evidence="2 4" id="KW-0238">DNA-binding</keyword>
<evidence type="ECO:0000256" key="4">
    <source>
        <dbReference type="PROSITE-ProRule" id="PRU01248"/>
    </source>
</evidence>
<dbReference type="PROSITE" id="PS51900">
    <property type="entry name" value="CB"/>
    <property type="match status" value="1"/>
</dbReference>
<keyword evidence="1" id="KW-0229">DNA integration</keyword>
<protein>
    <submittedName>
        <fullName evidence="6">Site-specific recombinase XerC</fullName>
    </submittedName>
</protein>
<dbReference type="InterPro" id="IPR011010">
    <property type="entry name" value="DNA_brk_join_enz"/>
</dbReference>
<accession>A0A1I2NCH7</accession>
<organism evidence="6 7">
    <name type="scientific">Halopelagius inordinatus</name>
    <dbReference type="NCBI Taxonomy" id="553467"/>
    <lineage>
        <taxon>Archaea</taxon>
        <taxon>Methanobacteriati</taxon>
        <taxon>Methanobacteriota</taxon>
        <taxon>Stenosarchaea group</taxon>
        <taxon>Halobacteria</taxon>
        <taxon>Halobacteriales</taxon>
        <taxon>Haloferacaceae</taxon>
    </lineage>
</organism>
<dbReference type="AlphaFoldDB" id="A0A1I2NCH7"/>
<dbReference type="Gene3D" id="1.10.443.10">
    <property type="entry name" value="Intergrase catalytic core"/>
    <property type="match status" value="1"/>
</dbReference>
<dbReference type="InterPro" id="IPR050090">
    <property type="entry name" value="Tyrosine_recombinase_XerCD"/>
</dbReference>
<name>A0A1I2NCH7_9EURY</name>
<keyword evidence="7" id="KW-1185">Reference proteome</keyword>
<evidence type="ECO:0000256" key="1">
    <source>
        <dbReference type="ARBA" id="ARBA00022908"/>
    </source>
</evidence>
<dbReference type="InterPro" id="IPR004107">
    <property type="entry name" value="Integrase_SAM-like_N"/>
</dbReference>
<evidence type="ECO:0000259" key="5">
    <source>
        <dbReference type="PROSITE" id="PS51900"/>
    </source>
</evidence>